<dbReference type="AlphaFoldDB" id="A0A6J4JIP0"/>
<accession>A0A6J4JIP0</accession>
<reference evidence="1" key="1">
    <citation type="submission" date="2020-02" db="EMBL/GenBank/DDBJ databases">
        <authorList>
            <person name="Meier V. D."/>
        </authorList>
    </citation>
    <scope>NUCLEOTIDE SEQUENCE</scope>
    <source>
        <strain evidence="1">AVDCRST_MAG83</strain>
    </source>
</reference>
<gene>
    <name evidence="1" type="ORF">AVDCRST_MAG83-3693</name>
</gene>
<organism evidence="1">
    <name type="scientific">uncultured Arthrobacter sp</name>
    <dbReference type="NCBI Taxonomy" id="114050"/>
    <lineage>
        <taxon>Bacteria</taxon>
        <taxon>Bacillati</taxon>
        <taxon>Actinomycetota</taxon>
        <taxon>Actinomycetes</taxon>
        <taxon>Micrococcales</taxon>
        <taxon>Micrococcaceae</taxon>
        <taxon>Arthrobacter</taxon>
        <taxon>environmental samples</taxon>
    </lineage>
</organism>
<proteinExistence type="predicted"/>
<name>A0A6J4JIP0_9MICC</name>
<evidence type="ECO:0000313" key="1">
    <source>
        <dbReference type="EMBL" id="CAA9278217.1"/>
    </source>
</evidence>
<sequence>MTGQPCATLTENGRVATAIALTSGEDGVFQLVWMMSPDKLHLVMLP</sequence>
<protein>
    <submittedName>
        <fullName evidence="1">Uncharacterized protein</fullName>
    </submittedName>
</protein>
<dbReference type="EMBL" id="CADCTE010000200">
    <property type="protein sequence ID" value="CAA9278217.1"/>
    <property type="molecule type" value="Genomic_DNA"/>
</dbReference>